<reference evidence="2" key="1">
    <citation type="submission" date="2022-05" db="EMBL/GenBank/DDBJ databases">
        <authorList>
            <person name="Sun X."/>
        </authorList>
    </citation>
    <scope>NUCLEOTIDE SEQUENCE</scope>
    <source>
        <strain evidence="2">Ai-910</strain>
    </source>
</reference>
<organism evidence="2 3">
    <name type="scientific">Xiashengella succiniciproducens</name>
    <dbReference type="NCBI Taxonomy" id="2949635"/>
    <lineage>
        <taxon>Bacteria</taxon>
        <taxon>Pseudomonadati</taxon>
        <taxon>Bacteroidota</taxon>
        <taxon>Bacteroidia</taxon>
        <taxon>Marinilabiliales</taxon>
        <taxon>Marinilabiliaceae</taxon>
        <taxon>Xiashengella</taxon>
    </lineage>
</organism>
<dbReference type="InterPro" id="IPR001279">
    <property type="entry name" value="Metallo-B-lactamas"/>
</dbReference>
<dbReference type="KEGG" id="alkq:M9189_06955"/>
<proteinExistence type="predicted"/>
<dbReference type="InterPro" id="IPR036866">
    <property type="entry name" value="RibonucZ/Hydroxyglut_hydro"/>
</dbReference>
<accession>A0A9J6ZLK2</accession>
<dbReference type="AlphaFoldDB" id="A0A9J6ZLK2"/>
<reference evidence="2" key="2">
    <citation type="submission" date="2022-06" db="EMBL/GenBank/DDBJ databases">
        <title>Xiashengella guii gen. nov. sp. nov., a bacterium isolated form anaerobic digestion tank.</title>
        <authorList>
            <person name="Huang H."/>
        </authorList>
    </citation>
    <scope>NUCLEOTIDE SEQUENCE</scope>
    <source>
        <strain evidence="2">Ai-910</strain>
    </source>
</reference>
<sequence length="256" mass="29235">MKLRVTVLGSGTSLGVPMIACRCKVCTSGNPKDKRLRPSVLIQVGDKNIVIDIGPDFRMQMLNNDIRHVDGILMTHSHRDHTAGLDDLRAFNWLNKKAVRMYAEQPVIEVLKHDFWYAFTETKFEGLPDIEFQAIDDKPFTMEGVEIVPVRLMHHRLPVLGYRVGDFSYLTDTNFVPHDEYAKLKGTKVLIVDGLRFEEHISHFNIKQALELIEEIRPEKAYITHISHQLGLHDEINAKLPANVELAYDGLVLDLN</sequence>
<gene>
    <name evidence="2" type="ORF">M9189_06955</name>
</gene>
<evidence type="ECO:0000259" key="1">
    <source>
        <dbReference type="SMART" id="SM00849"/>
    </source>
</evidence>
<dbReference type="SMART" id="SM00849">
    <property type="entry name" value="Lactamase_B"/>
    <property type="match status" value="1"/>
</dbReference>
<evidence type="ECO:0000313" key="3">
    <source>
        <dbReference type="Proteomes" id="UP001056426"/>
    </source>
</evidence>
<dbReference type="SUPFAM" id="SSF56281">
    <property type="entry name" value="Metallo-hydrolase/oxidoreductase"/>
    <property type="match status" value="1"/>
</dbReference>
<dbReference type="CDD" id="cd16279">
    <property type="entry name" value="metallo-hydrolase-like_MBL-fold"/>
    <property type="match status" value="1"/>
</dbReference>
<dbReference type="EMBL" id="CP098400">
    <property type="protein sequence ID" value="URW78601.1"/>
    <property type="molecule type" value="Genomic_DNA"/>
</dbReference>
<dbReference type="PANTHER" id="PTHR42663:SF6">
    <property type="entry name" value="HYDROLASE C777.06C-RELATED"/>
    <property type="match status" value="1"/>
</dbReference>
<dbReference type="Proteomes" id="UP001056426">
    <property type="component" value="Chromosome"/>
</dbReference>
<dbReference type="PANTHER" id="PTHR42663">
    <property type="entry name" value="HYDROLASE C777.06C-RELATED-RELATED"/>
    <property type="match status" value="1"/>
</dbReference>
<keyword evidence="3" id="KW-1185">Reference proteome</keyword>
<evidence type="ECO:0000313" key="2">
    <source>
        <dbReference type="EMBL" id="URW78601.1"/>
    </source>
</evidence>
<dbReference type="Pfam" id="PF12706">
    <property type="entry name" value="Lactamase_B_2"/>
    <property type="match status" value="1"/>
</dbReference>
<dbReference type="Gene3D" id="3.60.15.10">
    <property type="entry name" value="Ribonuclease Z/Hydroxyacylglutathione hydrolase-like"/>
    <property type="match status" value="1"/>
</dbReference>
<name>A0A9J6ZLK2_9BACT</name>
<dbReference type="RefSeq" id="WP_250721965.1">
    <property type="nucleotide sequence ID" value="NZ_CP098400.1"/>
</dbReference>
<feature type="domain" description="Metallo-beta-lactamase" evidence="1">
    <location>
        <begin position="36"/>
        <end position="228"/>
    </location>
</feature>
<protein>
    <submittedName>
        <fullName evidence="2">MBL fold metallo-hydrolase</fullName>
    </submittedName>
</protein>